<name>A0ABS8RV66_DATST</name>
<feature type="region of interest" description="Disordered" evidence="1">
    <location>
        <begin position="1"/>
        <end position="82"/>
    </location>
</feature>
<reference evidence="2 3" key="1">
    <citation type="journal article" date="2021" name="BMC Genomics">
        <title>Datura genome reveals duplications of psychoactive alkaloid biosynthetic genes and high mutation rate following tissue culture.</title>
        <authorList>
            <person name="Rajewski A."/>
            <person name="Carter-House D."/>
            <person name="Stajich J."/>
            <person name="Litt A."/>
        </authorList>
    </citation>
    <scope>NUCLEOTIDE SEQUENCE [LARGE SCALE GENOMIC DNA]</scope>
    <source>
        <strain evidence="2">AR-01</strain>
    </source>
</reference>
<keyword evidence="3" id="KW-1185">Reference proteome</keyword>
<dbReference type="EMBL" id="JACEIK010000142">
    <property type="protein sequence ID" value="MCD7450690.1"/>
    <property type="molecule type" value="Genomic_DNA"/>
</dbReference>
<proteinExistence type="predicted"/>
<feature type="compositionally biased region" description="Basic and acidic residues" evidence="1">
    <location>
        <begin position="42"/>
        <end position="62"/>
    </location>
</feature>
<gene>
    <name evidence="2" type="ORF">HAX54_008144</name>
</gene>
<sequence length="82" mass="9009">MVLKSGVGVSAGLNSDSHKASMAAQQKKAAYNEGKSVLWLSRPREAKRENQSLPDKCPDEVKRKAKNRLWEGGASKSERGRL</sequence>
<evidence type="ECO:0000256" key="1">
    <source>
        <dbReference type="SAM" id="MobiDB-lite"/>
    </source>
</evidence>
<dbReference type="Proteomes" id="UP000823775">
    <property type="component" value="Unassembled WGS sequence"/>
</dbReference>
<evidence type="ECO:0000313" key="2">
    <source>
        <dbReference type="EMBL" id="MCD7450690.1"/>
    </source>
</evidence>
<comment type="caution">
    <text evidence="2">The sequence shown here is derived from an EMBL/GenBank/DDBJ whole genome shotgun (WGS) entry which is preliminary data.</text>
</comment>
<accession>A0ABS8RV66</accession>
<protein>
    <submittedName>
        <fullName evidence="2">Uncharacterized protein</fullName>
    </submittedName>
</protein>
<organism evidence="2 3">
    <name type="scientific">Datura stramonium</name>
    <name type="common">Jimsonweed</name>
    <name type="synonym">Common thornapple</name>
    <dbReference type="NCBI Taxonomy" id="4076"/>
    <lineage>
        <taxon>Eukaryota</taxon>
        <taxon>Viridiplantae</taxon>
        <taxon>Streptophyta</taxon>
        <taxon>Embryophyta</taxon>
        <taxon>Tracheophyta</taxon>
        <taxon>Spermatophyta</taxon>
        <taxon>Magnoliopsida</taxon>
        <taxon>eudicotyledons</taxon>
        <taxon>Gunneridae</taxon>
        <taxon>Pentapetalae</taxon>
        <taxon>asterids</taxon>
        <taxon>lamiids</taxon>
        <taxon>Solanales</taxon>
        <taxon>Solanaceae</taxon>
        <taxon>Solanoideae</taxon>
        <taxon>Datureae</taxon>
        <taxon>Datura</taxon>
    </lineage>
</organism>
<evidence type="ECO:0000313" key="3">
    <source>
        <dbReference type="Proteomes" id="UP000823775"/>
    </source>
</evidence>